<evidence type="ECO:0000256" key="1">
    <source>
        <dbReference type="SAM" id="MobiDB-lite"/>
    </source>
</evidence>
<dbReference type="AlphaFoldDB" id="A0A9N8HLX3"/>
<feature type="compositionally biased region" description="Acidic residues" evidence="1">
    <location>
        <begin position="280"/>
        <end position="289"/>
    </location>
</feature>
<reference evidence="2" key="1">
    <citation type="submission" date="2020-06" db="EMBL/GenBank/DDBJ databases">
        <authorList>
            <consortium name="Plant Systems Biology data submission"/>
        </authorList>
    </citation>
    <scope>NUCLEOTIDE SEQUENCE</scope>
    <source>
        <strain evidence="2">D6</strain>
    </source>
</reference>
<comment type="caution">
    <text evidence="2">The sequence shown here is derived from an EMBL/GenBank/DDBJ whole genome shotgun (WGS) entry which is preliminary data.</text>
</comment>
<evidence type="ECO:0000313" key="3">
    <source>
        <dbReference type="Proteomes" id="UP001153069"/>
    </source>
</evidence>
<dbReference type="OrthoDB" id="48051at2759"/>
<feature type="compositionally biased region" description="Acidic residues" evidence="1">
    <location>
        <begin position="260"/>
        <end position="271"/>
    </location>
</feature>
<proteinExistence type="predicted"/>
<organism evidence="2 3">
    <name type="scientific">Seminavis robusta</name>
    <dbReference type="NCBI Taxonomy" id="568900"/>
    <lineage>
        <taxon>Eukaryota</taxon>
        <taxon>Sar</taxon>
        <taxon>Stramenopiles</taxon>
        <taxon>Ochrophyta</taxon>
        <taxon>Bacillariophyta</taxon>
        <taxon>Bacillariophyceae</taxon>
        <taxon>Bacillariophycidae</taxon>
        <taxon>Naviculales</taxon>
        <taxon>Naviculaceae</taxon>
        <taxon>Seminavis</taxon>
    </lineage>
</organism>
<feature type="compositionally biased region" description="Basic and acidic residues" evidence="1">
    <location>
        <begin position="166"/>
        <end position="182"/>
    </location>
</feature>
<feature type="compositionally biased region" description="Acidic residues" evidence="1">
    <location>
        <begin position="186"/>
        <end position="195"/>
    </location>
</feature>
<dbReference type="Proteomes" id="UP001153069">
    <property type="component" value="Unassembled WGS sequence"/>
</dbReference>
<gene>
    <name evidence="2" type="ORF">SEMRO_850_G210690.1</name>
</gene>
<protein>
    <submittedName>
        <fullName evidence="2">Uncharacterized protein</fullName>
    </submittedName>
</protein>
<keyword evidence="3" id="KW-1185">Reference proteome</keyword>
<sequence>MMSSQQNNRIPCMLHYICGFVLLTSSESFTLQRWNYMYYAPTTPPTFQNRQSTAPGLFMIYAPPGSGYHRPEDEESMLPSTYDPMMEYPGTMRPGTTPENMPFSDLPIADSDPDPVPWPHFQQIEWHHKWDPPHEAALEMEEFIEQQGRWATPEMEAAMRAGVRQGIRDRQEKEAAEKKRDSWVITDDDDEDDPPNTDNIELGDGMYGSIGSAVVDAMTAEAVRPKAESEEEQESTEVEEDTGSSSMDDDLDSFLLDLGLDADVEMEDDTDSSGSKSVAADDDAEEEDTGTTLDLLSDDGDVTATINVDADDDLDLGLDDDDDLDGDDGVEVPLDAFGDDNDTLNGEDIFDEGGFDFDDGDFDAGDVW</sequence>
<feature type="region of interest" description="Disordered" evidence="1">
    <location>
        <begin position="312"/>
        <end position="343"/>
    </location>
</feature>
<dbReference type="EMBL" id="CAICTM010000849">
    <property type="protein sequence ID" value="CAB9517345.1"/>
    <property type="molecule type" value="Genomic_DNA"/>
</dbReference>
<name>A0A9N8HLX3_9STRA</name>
<evidence type="ECO:0000313" key="2">
    <source>
        <dbReference type="EMBL" id="CAB9517345.1"/>
    </source>
</evidence>
<feature type="compositionally biased region" description="Acidic residues" evidence="1">
    <location>
        <begin position="229"/>
        <end position="252"/>
    </location>
</feature>
<feature type="compositionally biased region" description="Acidic residues" evidence="1">
    <location>
        <begin position="312"/>
        <end position="330"/>
    </location>
</feature>
<feature type="region of interest" description="Disordered" evidence="1">
    <location>
        <begin position="163"/>
        <end position="297"/>
    </location>
</feature>
<accession>A0A9N8HLX3</accession>